<accession>X1E5D5</accession>
<organism evidence="1">
    <name type="scientific">marine sediment metagenome</name>
    <dbReference type="NCBI Taxonomy" id="412755"/>
    <lineage>
        <taxon>unclassified sequences</taxon>
        <taxon>metagenomes</taxon>
        <taxon>ecological metagenomes</taxon>
    </lineage>
</organism>
<comment type="caution">
    <text evidence="1">The sequence shown here is derived from an EMBL/GenBank/DDBJ whole genome shotgun (WGS) entry which is preliminary data.</text>
</comment>
<sequence length="83" mass="10005">MDTSQFDDTNFISKPDIKSILSSDLRNCFDEEIVDRNTEFPKYLTEANNIIKSLKNIKEYRQFEDPKIEELRWFNFAHINKKK</sequence>
<evidence type="ECO:0000313" key="1">
    <source>
        <dbReference type="EMBL" id="GAH03883.1"/>
    </source>
</evidence>
<gene>
    <name evidence="1" type="ORF">S01H4_46092</name>
</gene>
<proteinExistence type="predicted"/>
<reference evidence="1" key="1">
    <citation type="journal article" date="2014" name="Front. Microbiol.">
        <title>High frequency of phylogenetically diverse reductive dehalogenase-homologous genes in deep subseafloor sedimentary metagenomes.</title>
        <authorList>
            <person name="Kawai M."/>
            <person name="Futagami T."/>
            <person name="Toyoda A."/>
            <person name="Takaki Y."/>
            <person name="Nishi S."/>
            <person name="Hori S."/>
            <person name="Arai W."/>
            <person name="Tsubouchi T."/>
            <person name="Morono Y."/>
            <person name="Uchiyama I."/>
            <person name="Ito T."/>
            <person name="Fujiyama A."/>
            <person name="Inagaki F."/>
            <person name="Takami H."/>
        </authorList>
    </citation>
    <scope>NUCLEOTIDE SEQUENCE</scope>
    <source>
        <strain evidence="1">Expedition CK06-06</strain>
    </source>
</reference>
<dbReference type="EMBL" id="BART01025719">
    <property type="protein sequence ID" value="GAH03883.1"/>
    <property type="molecule type" value="Genomic_DNA"/>
</dbReference>
<protein>
    <submittedName>
        <fullName evidence="1">Uncharacterized protein</fullName>
    </submittedName>
</protein>
<name>X1E5D5_9ZZZZ</name>
<dbReference type="AlphaFoldDB" id="X1E5D5"/>